<dbReference type="Pfam" id="PF07804">
    <property type="entry name" value="HipA_C"/>
    <property type="match status" value="1"/>
</dbReference>
<dbReference type="Proteomes" id="UP000180088">
    <property type="component" value="Unassembled WGS sequence"/>
</dbReference>
<reference evidence="6 7" key="1">
    <citation type="submission" date="2016-09" db="EMBL/GenBank/DDBJ databases">
        <title>Chromobacterium muskegensis sp. nov., an insecticidal bacterium isolated from Sphagnum bogs.</title>
        <authorList>
            <person name="Sparks M.E."/>
            <person name="Blackburn M.B."/>
            <person name="Gundersen-Rindal D.E."/>
            <person name="Mitchell A."/>
            <person name="Farrar R."/>
            <person name="Kuhar D."/>
        </authorList>
    </citation>
    <scope>NUCLEOTIDE SEQUENCE [LARGE SCALE GENOMIC DNA]</scope>
    <source>
        <strain evidence="6 7">37-2</strain>
    </source>
</reference>
<evidence type="ECO:0000256" key="3">
    <source>
        <dbReference type="ARBA" id="ARBA00022777"/>
    </source>
</evidence>
<dbReference type="Gene3D" id="1.10.1070.20">
    <property type="match status" value="1"/>
</dbReference>
<dbReference type="PANTHER" id="PTHR37419:SF1">
    <property type="entry name" value="SERINE_THREONINE-PROTEIN KINASE TOXIN HIPA"/>
    <property type="match status" value="1"/>
</dbReference>
<dbReference type="OrthoDB" id="9805913at2"/>
<comment type="similarity">
    <text evidence="1">Belongs to the HipA Ser/Thr kinase family.</text>
</comment>
<dbReference type="InterPro" id="IPR012893">
    <property type="entry name" value="HipA-like_C"/>
</dbReference>
<dbReference type="GO" id="GO:0004674">
    <property type="term" value="F:protein serine/threonine kinase activity"/>
    <property type="evidence" value="ECO:0007669"/>
    <property type="project" value="TreeGrafter"/>
</dbReference>
<protein>
    <recommendedName>
        <fullName evidence="8">Toxin HipA</fullName>
    </recommendedName>
</protein>
<evidence type="ECO:0000259" key="5">
    <source>
        <dbReference type="Pfam" id="PF13657"/>
    </source>
</evidence>
<dbReference type="Pfam" id="PF13657">
    <property type="entry name" value="Couple_hipA"/>
    <property type="match status" value="1"/>
</dbReference>
<feature type="domain" description="HipA N-terminal subdomain 1" evidence="5">
    <location>
        <begin position="8"/>
        <end position="109"/>
    </location>
</feature>
<dbReference type="STRING" id="1903179.BI347_07970"/>
<evidence type="ECO:0000313" key="7">
    <source>
        <dbReference type="Proteomes" id="UP000180088"/>
    </source>
</evidence>
<feature type="domain" description="HipA-like C-terminal" evidence="4">
    <location>
        <begin position="150"/>
        <end position="357"/>
    </location>
</feature>
<dbReference type="PANTHER" id="PTHR37419">
    <property type="entry name" value="SERINE/THREONINE-PROTEIN KINASE TOXIN HIPA"/>
    <property type="match status" value="1"/>
</dbReference>
<accession>A0A1S1X633</accession>
<dbReference type="GO" id="GO:0005829">
    <property type="term" value="C:cytosol"/>
    <property type="evidence" value="ECO:0007669"/>
    <property type="project" value="TreeGrafter"/>
</dbReference>
<keyword evidence="2" id="KW-0808">Transferase</keyword>
<name>A0A1S1X633_9NEIS</name>
<gene>
    <name evidence="6" type="ORF">BI347_07970</name>
</gene>
<evidence type="ECO:0000256" key="2">
    <source>
        <dbReference type="ARBA" id="ARBA00022679"/>
    </source>
</evidence>
<keyword evidence="3" id="KW-0418">Kinase</keyword>
<dbReference type="EMBL" id="MKCS01000001">
    <property type="protein sequence ID" value="OHX14951.1"/>
    <property type="molecule type" value="Genomic_DNA"/>
</dbReference>
<proteinExistence type="inferred from homology"/>
<dbReference type="NCBIfam" id="TIGR03071">
    <property type="entry name" value="couple_hipA"/>
    <property type="match status" value="1"/>
</dbReference>
<comment type="caution">
    <text evidence="6">The sequence shown here is derived from an EMBL/GenBank/DDBJ whole genome shotgun (WGS) entry which is preliminary data.</text>
</comment>
<evidence type="ECO:0000313" key="6">
    <source>
        <dbReference type="EMBL" id="OHX14951.1"/>
    </source>
</evidence>
<evidence type="ECO:0000256" key="1">
    <source>
        <dbReference type="ARBA" id="ARBA00010164"/>
    </source>
</evidence>
<dbReference type="InterPro" id="IPR017508">
    <property type="entry name" value="HipA_N1"/>
</dbReference>
<evidence type="ECO:0008006" key="8">
    <source>
        <dbReference type="Google" id="ProtNLM"/>
    </source>
</evidence>
<evidence type="ECO:0000259" key="4">
    <source>
        <dbReference type="Pfam" id="PF07804"/>
    </source>
</evidence>
<organism evidence="6 7">
    <name type="scientific">Chromobacterium sphagni</name>
    <dbReference type="NCBI Taxonomy" id="1903179"/>
    <lineage>
        <taxon>Bacteria</taxon>
        <taxon>Pseudomonadati</taxon>
        <taxon>Pseudomonadota</taxon>
        <taxon>Betaproteobacteria</taxon>
        <taxon>Neisseriales</taxon>
        <taxon>Chromobacteriaceae</taxon>
        <taxon>Chromobacterium</taxon>
    </lineage>
</organism>
<dbReference type="InterPro" id="IPR052028">
    <property type="entry name" value="HipA_Ser/Thr_kinase"/>
</dbReference>
<dbReference type="AlphaFoldDB" id="A0A1S1X633"/>
<sequence>MQLNGRQLMVYINSQIVGHLAEAGNVWSFQYDSSWLQLDSAFPLSPHLPLQEEQLLDGATHRPVQWYFDNLLPESAHREALAKDANVTTGDAFGLLEHYGEESAGSLTLLPIGTAVPAGGQRRLLDDANLTRRIEDLPRLPLTHEAPKRMSLAGAQNKLAVVYEDGVLYEPEGASMSTHILKPNHEHPAYPHSVINEWFVMKLASRLRNTHLKVPTVYRHYTPLPVYLVERFDRVEKNGSWERLHIIDACQLDNLAAIYKYSQGSLERLQSFVGRCRIQAQVRLKLFEWLVFNVLVGNTDAHLKNLSFFMTSSGIDLTPTYDLLSEAVYETDAVRDEGGANWKHREMAWPLDEGVVRLEQMSRKVLVDAGVKVGLPAKVAETVLNNLQGQIFEQAKQLHDEMTAENAHLRQHRSELAHRLNGEERLVRTIVYVIIQEMAQQLA</sequence>